<organism evidence="10 11">
    <name type="scientific">Serratia grimesii</name>
    <dbReference type="NCBI Taxonomy" id="82995"/>
    <lineage>
        <taxon>Bacteria</taxon>
        <taxon>Pseudomonadati</taxon>
        <taxon>Pseudomonadota</taxon>
        <taxon>Gammaproteobacteria</taxon>
        <taxon>Enterobacterales</taxon>
        <taxon>Yersiniaceae</taxon>
        <taxon>Serratia</taxon>
    </lineage>
</organism>
<comment type="subcellular location">
    <subcellularLocation>
        <location evidence="1">Cell membrane</location>
        <topology evidence="1">Multi-pass membrane protein</topology>
    </subcellularLocation>
</comment>
<evidence type="ECO:0000313" key="10">
    <source>
        <dbReference type="EMBL" id="KFB87794.1"/>
    </source>
</evidence>
<evidence type="ECO:0000256" key="3">
    <source>
        <dbReference type="ARBA" id="ARBA00022448"/>
    </source>
</evidence>
<dbReference type="PROSITE" id="PS00216">
    <property type="entry name" value="SUGAR_TRANSPORT_1"/>
    <property type="match status" value="1"/>
</dbReference>
<feature type="transmembrane region" description="Helical" evidence="8">
    <location>
        <begin position="312"/>
        <end position="333"/>
    </location>
</feature>
<name>A0ABR4U782_9GAMM</name>
<dbReference type="Proteomes" id="UP000028721">
    <property type="component" value="Unassembled WGS sequence"/>
</dbReference>
<dbReference type="Gene3D" id="1.20.1250.20">
    <property type="entry name" value="MFS general substrate transporter like domains"/>
    <property type="match status" value="1"/>
</dbReference>
<feature type="transmembrane region" description="Helical" evidence="8">
    <location>
        <begin position="278"/>
        <end position="300"/>
    </location>
</feature>
<feature type="transmembrane region" description="Helical" evidence="8">
    <location>
        <begin position="92"/>
        <end position="112"/>
    </location>
</feature>
<feature type="transmembrane region" description="Helical" evidence="8">
    <location>
        <begin position="209"/>
        <end position="230"/>
    </location>
</feature>
<keyword evidence="11" id="KW-1185">Reference proteome</keyword>
<evidence type="ECO:0000256" key="7">
    <source>
        <dbReference type="ARBA" id="ARBA00023136"/>
    </source>
</evidence>
<protein>
    <submittedName>
        <fullName evidence="10">MFS transporter</fullName>
    </submittedName>
</protein>
<comment type="similarity">
    <text evidence="2">Belongs to the major facilitator superfamily. EmrB family.</text>
</comment>
<evidence type="ECO:0000313" key="11">
    <source>
        <dbReference type="Proteomes" id="UP000028721"/>
    </source>
</evidence>
<dbReference type="SUPFAM" id="SSF103473">
    <property type="entry name" value="MFS general substrate transporter"/>
    <property type="match status" value="1"/>
</dbReference>
<feature type="transmembrane region" description="Helical" evidence="8">
    <location>
        <begin position="64"/>
        <end position="80"/>
    </location>
</feature>
<comment type="caution">
    <text evidence="10">The sequence shown here is derived from an EMBL/GenBank/DDBJ whole genome shotgun (WGS) entry which is preliminary data.</text>
</comment>
<feature type="transmembrane region" description="Helical" evidence="8">
    <location>
        <begin position="178"/>
        <end position="197"/>
    </location>
</feature>
<keyword evidence="7 8" id="KW-0472">Membrane</keyword>
<dbReference type="Gene3D" id="1.20.1720.10">
    <property type="entry name" value="Multidrug resistance protein D"/>
    <property type="match status" value="1"/>
</dbReference>
<dbReference type="NCBIfam" id="TIGR00711">
    <property type="entry name" value="efflux_EmrB"/>
    <property type="match status" value="1"/>
</dbReference>
<proteinExistence type="inferred from homology"/>
<dbReference type="PANTHER" id="PTHR42718:SF9">
    <property type="entry name" value="MAJOR FACILITATOR SUPERFAMILY MULTIDRUG TRANSPORTER MFSC"/>
    <property type="match status" value="1"/>
</dbReference>
<dbReference type="CDD" id="cd17321">
    <property type="entry name" value="MFS_MMR_MDR_like"/>
    <property type="match status" value="1"/>
</dbReference>
<keyword evidence="5 8" id="KW-0812">Transmembrane</keyword>
<dbReference type="PANTHER" id="PTHR42718">
    <property type="entry name" value="MAJOR FACILITATOR SUPERFAMILY MULTIDRUG TRANSPORTER MFSC"/>
    <property type="match status" value="1"/>
</dbReference>
<dbReference type="InterPro" id="IPR036259">
    <property type="entry name" value="MFS_trans_sf"/>
</dbReference>
<dbReference type="InterPro" id="IPR004638">
    <property type="entry name" value="EmrB-like"/>
</dbReference>
<feature type="transmembrane region" description="Helical" evidence="8">
    <location>
        <begin position="23"/>
        <end position="44"/>
    </location>
</feature>
<evidence type="ECO:0000256" key="2">
    <source>
        <dbReference type="ARBA" id="ARBA00008537"/>
    </source>
</evidence>
<gene>
    <name evidence="10" type="ORF">CR62_09960</name>
</gene>
<evidence type="ECO:0000256" key="4">
    <source>
        <dbReference type="ARBA" id="ARBA00022475"/>
    </source>
</evidence>
<dbReference type="PROSITE" id="PS50850">
    <property type="entry name" value="MFS"/>
    <property type="match status" value="1"/>
</dbReference>
<feature type="transmembrane region" description="Helical" evidence="8">
    <location>
        <begin position="236"/>
        <end position="258"/>
    </location>
</feature>
<accession>A0ABR4U782</accession>
<keyword evidence="6 8" id="KW-1133">Transmembrane helix</keyword>
<evidence type="ECO:0000256" key="8">
    <source>
        <dbReference type="SAM" id="Phobius"/>
    </source>
</evidence>
<evidence type="ECO:0000256" key="1">
    <source>
        <dbReference type="ARBA" id="ARBA00004651"/>
    </source>
</evidence>
<dbReference type="InterPro" id="IPR020846">
    <property type="entry name" value="MFS_dom"/>
</dbReference>
<feature type="transmembrane region" description="Helical" evidence="8">
    <location>
        <begin position="369"/>
        <end position="393"/>
    </location>
</feature>
<feature type="transmembrane region" description="Helical" evidence="8">
    <location>
        <begin position="405"/>
        <end position="428"/>
    </location>
</feature>
<evidence type="ECO:0000256" key="6">
    <source>
        <dbReference type="ARBA" id="ARBA00022989"/>
    </source>
</evidence>
<feature type="non-terminal residue" evidence="10">
    <location>
        <position position="1"/>
    </location>
</feature>
<dbReference type="Pfam" id="PF07690">
    <property type="entry name" value="MFS_1"/>
    <property type="match status" value="1"/>
</dbReference>
<keyword evidence="3" id="KW-0813">Transport</keyword>
<dbReference type="PRINTS" id="PR01036">
    <property type="entry name" value="TCRTETB"/>
</dbReference>
<evidence type="ECO:0000259" key="9">
    <source>
        <dbReference type="PROSITE" id="PS50850"/>
    </source>
</evidence>
<feature type="domain" description="Major facilitator superfamily (MFS) profile" evidence="9">
    <location>
        <begin position="26"/>
        <end position="457"/>
    </location>
</feature>
<dbReference type="InterPro" id="IPR005829">
    <property type="entry name" value="Sugar_transporter_CS"/>
</dbReference>
<dbReference type="EMBL" id="JGVP01000021">
    <property type="protein sequence ID" value="KFB87794.1"/>
    <property type="molecule type" value="Genomic_DNA"/>
</dbReference>
<reference evidence="10 11" key="1">
    <citation type="submission" date="2014-03" db="EMBL/GenBank/DDBJ databases">
        <title>Draft genome sequence of the Serratia grimesii strain a2.</title>
        <authorList>
            <person name="Toymentseva A."/>
            <person name="Kazakov S."/>
            <person name="Giliazeva A."/>
            <person name="Ismagilova R."/>
            <person name="Shah R."/>
            <person name="Sharipova M."/>
            <person name="Khaitlina S."/>
            <person name="Mardanova A."/>
        </authorList>
    </citation>
    <scope>NUCLEOTIDE SEQUENCE [LARGE SCALE GENOMIC DNA]</scope>
    <source>
        <strain evidence="10 11">A2</strain>
    </source>
</reference>
<feature type="transmembrane region" description="Helical" evidence="8">
    <location>
        <begin position="345"/>
        <end position="363"/>
    </location>
</feature>
<feature type="transmembrane region" description="Helical" evidence="8">
    <location>
        <begin position="434"/>
        <end position="453"/>
    </location>
</feature>
<dbReference type="InterPro" id="IPR011701">
    <property type="entry name" value="MFS"/>
</dbReference>
<sequence>YPLCALRDADHTTRLTDTSTPRLWRLLIGISIASFLGCIDFTIVNTTIPAIQRELAAPLSQVQWVMTLFVMALCAFMVSAGRLADLYGRRRVLYCGMLVFAGASLGAGLAGSVEHLNVWRFVQGAACAVLYTATTAIVADAWPPQQRGRAIGILLAVNGLGLAIGPVAGGLLVGTLGWRWVFLLNVPLIALSFAFCLSTVQESRVQQSARLDITGLLLLVIGLAGLLLAISQGGQWGWLSMKTLLTTSLAAAALLLLLPVERKAHSPLVPLTLLQHPALLRVCLLSALLAFFYCAAFFLMPIYLENTRHYEGVMLGLLLLPTTAVMALISPWVGRWVDKSGPQPALVLGFAALAASAALQSQFNADSPLPLLLGAFALMGLGWGCILGPLVLATLSTVSEAQSGGALGVTWTLHNLGGAVGLALAALIYPIYGYQAVMLLLLALSLFGCLLAVSHRR</sequence>
<evidence type="ECO:0000256" key="5">
    <source>
        <dbReference type="ARBA" id="ARBA00022692"/>
    </source>
</evidence>
<feature type="transmembrane region" description="Helical" evidence="8">
    <location>
        <begin position="118"/>
        <end position="139"/>
    </location>
</feature>
<feature type="transmembrane region" description="Helical" evidence="8">
    <location>
        <begin position="151"/>
        <end position="172"/>
    </location>
</feature>
<keyword evidence="4" id="KW-1003">Cell membrane</keyword>